<dbReference type="RefSeq" id="WP_110043215.1">
    <property type="nucleotide sequence ID" value="NZ_CP054612.1"/>
</dbReference>
<accession>A0A2V2Z6S5</accession>
<proteinExistence type="predicted"/>
<evidence type="ECO:0000313" key="1">
    <source>
        <dbReference type="EMBL" id="PWW06550.1"/>
    </source>
</evidence>
<evidence type="ECO:0000313" key="2">
    <source>
        <dbReference type="Proteomes" id="UP000246635"/>
    </source>
</evidence>
<protein>
    <recommendedName>
        <fullName evidence="3">Butirosin biosynthesis protein H-like</fullName>
    </recommendedName>
</protein>
<dbReference type="OrthoDB" id="2615805at2"/>
<dbReference type="Proteomes" id="UP000246635">
    <property type="component" value="Unassembled WGS sequence"/>
</dbReference>
<organism evidence="1 2">
    <name type="scientific">Paenibacillus cellulosilyticus</name>
    <dbReference type="NCBI Taxonomy" id="375489"/>
    <lineage>
        <taxon>Bacteria</taxon>
        <taxon>Bacillati</taxon>
        <taxon>Bacillota</taxon>
        <taxon>Bacilli</taxon>
        <taxon>Bacillales</taxon>
        <taxon>Paenibacillaceae</taxon>
        <taxon>Paenibacillus</taxon>
    </lineage>
</organism>
<name>A0A2V2Z6S5_9BACL</name>
<evidence type="ECO:0008006" key="3">
    <source>
        <dbReference type="Google" id="ProtNLM"/>
    </source>
</evidence>
<dbReference type="AlphaFoldDB" id="A0A2V2Z6S5"/>
<sequence>MKLTGAYNCVLASIYNALRINCRLEFPIQTMVVVPQLFRLYNWNHWLSSPPPMEIAEPFLARIGADLGFPETKGLDDAIQQARERLRQGEVIPASINLRYSYFDPTPFDNDFWNYQLITGVTKEDRFLMFDMYHAEAYEVDEARLRSMMDTSFNYRNAGAFTPFMELIVRSDEHAHAVLQGMNDQVGMLAAVTAYDADANLEAGQLWLDRLQAHLAKVESDQFHAEVYRLMGHLMLILKSRTQFIQAAATMGLYGDADDAFDEGWNTFVHAVPMNLFRRSHEAYSDMLTAYRELIGRERDGLNRIKERLVRHGAISGGVTS</sequence>
<gene>
    <name evidence="1" type="ORF">DFQ01_103454</name>
</gene>
<comment type="caution">
    <text evidence="1">The sequence shown here is derived from an EMBL/GenBank/DDBJ whole genome shotgun (WGS) entry which is preliminary data.</text>
</comment>
<keyword evidence="2" id="KW-1185">Reference proteome</keyword>
<dbReference type="EMBL" id="QGTQ01000003">
    <property type="protein sequence ID" value="PWW06550.1"/>
    <property type="molecule type" value="Genomic_DNA"/>
</dbReference>
<reference evidence="1 2" key="1">
    <citation type="submission" date="2018-05" db="EMBL/GenBank/DDBJ databases">
        <title>Genomic Encyclopedia of Type Strains, Phase III (KMG-III): the genomes of soil and plant-associated and newly described type strains.</title>
        <authorList>
            <person name="Whitman W."/>
        </authorList>
    </citation>
    <scope>NUCLEOTIDE SEQUENCE [LARGE SCALE GENOMIC DNA]</scope>
    <source>
        <strain evidence="1 2">CECT 5696</strain>
    </source>
</reference>